<dbReference type="PROSITE" id="PS00444">
    <property type="entry name" value="POLYPRENYL_SYNTHASE_2"/>
    <property type="match status" value="1"/>
</dbReference>
<dbReference type="Pfam" id="PF00348">
    <property type="entry name" value="polyprenyl_synt"/>
    <property type="match status" value="1"/>
</dbReference>
<dbReference type="InterPro" id="IPR008949">
    <property type="entry name" value="Isoprenoid_synthase_dom_sf"/>
</dbReference>
<evidence type="ECO:0000313" key="8">
    <source>
        <dbReference type="Proteomes" id="UP000002217"/>
    </source>
</evidence>
<dbReference type="GO" id="GO:0046872">
    <property type="term" value="F:metal ion binding"/>
    <property type="evidence" value="ECO:0007669"/>
    <property type="project" value="UniProtKB-KW"/>
</dbReference>
<evidence type="ECO:0000256" key="3">
    <source>
        <dbReference type="ARBA" id="ARBA00022679"/>
    </source>
</evidence>
<dbReference type="eggNOG" id="COG0142">
    <property type="taxonomic scope" value="Bacteria"/>
</dbReference>
<comment type="cofactor">
    <cofactor evidence="1">
        <name>Mg(2+)</name>
        <dbReference type="ChEBI" id="CHEBI:18420"/>
    </cofactor>
</comment>
<dbReference type="RefSeq" id="WP_015756845.1">
    <property type="nucleotide sequence ID" value="NC_013216.1"/>
</dbReference>
<dbReference type="PANTHER" id="PTHR12001">
    <property type="entry name" value="GERANYLGERANYL PYROPHOSPHATE SYNTHASE"/>
    <property type="match status" value="1"/>
</dbReference>
<dbReference type="AlphaFoldDB" id="C8W5E8"/>
<evidence type="ECO:0000256" key="2">
    <source>
        <dbReference type="ARBA" id="ARBA00006706"/>
    </source>
</evidence>
<dbReference type="InterPro" id="IPR033749">
    <property type="entry name" value="Polyprenyl_synt_CS"/>
</dbReference>
<dbReference type="PANTHER" id="PTHR12001:SF69">
    <property type="entry name" value="ALL TRANS-POLYPRENYL-DIPHOSPHATE SYNTHASE PDSS1"/>
    <property type="match status" value="1"/>
</dbReference>
<evidence type="ECO:0000256" key="1">
    <source>
        <dbReference type="ARBA" id="ARBA00001946"/>
    </source>
</evidence>
<dbReference type="GO" id="GO:0000010">
    <property type="term" value="F:heptaprenyl diphosphate synthase activity"/>
    <property type="evidence" value="ECO:0007669"/>
    <property type="project" value="UniProtKB-EC"/>
</dbReference>
<dbReference type="SFLD" id="SFLDS00005">
    <property type="entry name" value="Isoprenoid_Synthase_Type_I"/>
    <property type="match status" value="1"/>
</dbReference>
<dbReference type="Proteomes" id="UP000002217">
    <property type="component" value="Chromosome"/>
</dbReference>
<dbReference type="PROSITE" id="PS00723">
    <property type="entry name" value="POLYPRENYL_SYNTHASE_1"/>
    <property type="match status" value="1"/>
</dbReference>
<dbReference type="InterPro" id="IPR000092">
    <property type="entry name" value="Polyprenyl_synt"/>
</dbReference>
<evidence type="ECO:0000256" key="6">
    <source>
        <dbReference type="RuleBase" id="RU004466"/>
    </source>
</evidence>
<reference evidence="7 8" key="1">
    <citation type="journal article" date="2009" name="Stand. Genomic Sci.">
        <title>Complete genome sequence of Desulfotomaculum acetoxidans type strain (5575).</title>
        <authorList>
            <person name="Spring S."/>
            <person name="Lapidus A."/>
            <person name="Schroder M."/>
            <person name="Gleim D."/>
            <person name="Sims D."/>
            <person name="Meincke L."/>
            <person name="Glavina Del Rio T."/>
            <person name="Tice H."/>
            <person name="Copeland A."/>
            <person name="Cheng J.F."/>
            <person name="Lucas S."/>
            <person name="Chen F."/>
            <person name="Nolan M."/>
            <person name="Bruce D."/>
            <person name="Goodwin L."/>
            <person name="Pitluck S."/>
            <person name="Ivanova N."/>
            <person name="Mavromatis K."/>
            <person name="Mikhailova N."/>
            <person name="Pati A."/>
            <person name="Chen A."/>
            <person name="Palaniappan K."/>
            <person name="Land M."/>
            <person name="Hauser L."/>
            <person name="Chang Y.J."/>
            <person name="Jeffries C.D."/>
            <person name="Chain P."/>
            <person name="Saunders E."/>
            <person name="Brettin T."/>
            <person name="Detter J.C."/>
            <person name="Goker M."/>
            <person name="Bristow J."/>
            <person name="Eisen J.A."/>
            <person name="Markowitz V."/>
            <person name="Hugenholtz P."/>
            <person name="Kyrpides N.C."/>
            <person name="Klenk H.P."/>
            <person name="Han C."/>
        </authorList>
    </citation>
    <scope>NUCLEOTIDE SEQUENCE [LARGE SCALE GENOMIC DNA]</scope>
    <source>
        <strain evidence="8">ATCC 49208 / DSM 771 / VKM B-1644</strain>
    </source>
</reference>
<keyword evidence="4" id="KW-0479">Metal-binding</keyword>
<accession>C8W5E8</accession>
<keyword evidence="3 6" id="KW-0808">Transferase</keyword>
<name>C8W5E8_DESAS</name>
<sequence>MRQLLKLFNEIKDDLKIVEQELYQVVQTPDALLTETSVHLLNAGGKRLRPAFCLLGGKFYNYDIKKLLPLAVALELIHMASLVHDDVVDASMTRRGMPTVKAKWGNRISVHVGDYLFAKSLILISSYKEPLITRVLSDTSVKMSEGEIQQISTSFNVNQYLKDYFYRIKRKTALLISASCQLGAVACGAPKEIYLPLNRYGHYIGMAFQITDDILDMVANKNKLGKPIGGDLRQGIITLPVIYALEKSPRKERLRDLIVKEVKSDKEVYEAIEIIKKSGGIKYSFDIADKYIHKARIHLAKLPDNTIKSTLNLAAEFIKVRKF</sequence>
<dbReference type="HOGENOM" id="CLU_014015_2_0_9"/>
<keyword evidence="5" id="KW-0460">Magnesium</keyword>
<evidence type="ECO:0000313" key="7">
    <source>
        <dbReference type="EMBL" id="ACV62130.1"/>
    </source>
</evidence>
<evidence type="ECO:0000256" key="5">
    <source>
        <dbReference type="ARBA" id="ARBA00022842"/>
    </source>
</evidence>
<organism evidence="7 8">
    <name type="scientific">Desulfofarcimen acetoxidans (strain ATCC 49208 / DSM 771 / KCTC 5769 / VKM B-1644 / 5575)</name>
    <name type="common">Desulfotomaculum acetoxidans</name>
    <dbReference type="NCBI Taxonomy" id="485916"/>
    <lineage>
        <taxon>Bacteria</taxon>
        <taxon>Bacillati</taxon>
        <taxon>Bacillota</taxon>
        <taxon>Clostridia</taxon>
        <taxon>Eubacteriales</taxon>
        <taxon>Peptococcaceae</taxon>
        <taxon>Desulfofarcimen</taxon>
    </lineage>
</organism>
<dbReference type="GO" id="GO:0008299">
    <property type="term" value="P:isoprenoid biosynthetic process"/>
    <property type="evidence" value="ECO:0007669"/>
    <property type="project" value="InterPro"/>
</dbReference>
<dbReference type="STRING" id="485916.Dtox_1248"/>
<dbReference type="KEGG" id="dae:Dtox_1248"/>
<dbReference type="Gene3D" id="1.10.600.10">
    <property type="entry name" value="Farnesyl Diphosphate Synthase"/>
    <property type="match status" value="1"/>
</dbReference>
<dbReference type="EC" id="2.5.1.30" evidence="7"/>
<keyword evidence="8" id="KW-1185">Reference proteome</keyword>
<dbReference type="SUPFAM" id="SSF48576">
    <property type="entry name" value="Terpenoid synthases"/>
    <property type="match status" value="1"/>
</dbReference>
<comment type="similarity">
    <text evidence="2 6">Belongs to the FPP/GGPP synthase family.</text>
</comment>
<gene>
    <name evidence="7" type="ordered locus">Dtox_1248</name>
</gene>
<dbReference type="EMBL" id="CP001720">
    <property type="protein sequence ID" value="ACV62130.1"/>
    <property type="molecule type" value="Genomic_DNA"/>
</dbReference>
<evidence type="ECO:0000256" key="4">
    <source>
        <dbReference type="ARBA" id="ARBA00022723"/>
    </source>
</evidence>
<dbReference type="CDD" id="cd00685">
    <property type="entry name" value="Trans_IPPS_HT"/>
    <property type="match status" value="1"/>
</dbReference>
<proteinExistence type="inferred from homology"/>
<protein>
    <submittedName>
        <fullName evidence="7">Trans-hexaprenyltranstransferase</fullName>
        <ecNumber evidence="7">2.5.1.30</ecNumber>
    </submittedName>
</protein>